<proteinExistence type="predicted"/>
<evidence type="ECO:0000313" key="2">
    <source>
        <dbReference type="Proteomes" id="UP000279833"/>
    </source>
</evidence>
<evidence type="ECO:0000313" key="1">
    <source>
        <dbReference type="EMBL" id="VDP62801.1"/>
    </source>
</evidence>
<dbReference type="WBParaSite" id="SCUD_0001707601-mRNA-1">
    <property type="protein sequence ID" value="SCUD_0001707601-mRNA-1"/>
    <property type="gene ID" value="SCUD_0001707601"/>
</dbReference>
<dbReference type="Proteomes" id="UP000279833">
    <property type="component" value="Unassembled WGS sequence"/>
</dbReference>
<reference evidence="3" key="1">
    <citation type="submission" date="2016-06" db="UniProtKB">
        <authorList>
            <consortium name="WormBaseParasite"/>
        </authorList>
    </citation>
    <scope>IDENTIFICATION</scope>
</reference>
<sequence length="57" mass="6481">MTSLNSEGRIRCLNIADYSDKSYQAQFLFLLSLKCFSSPKSVVPKVREESQVHVDTN</sequence>
<accession>A0A183KPU1</accession>
<dbReference type="EMBL" id="UZAK01039354">
    <property type="protein sequence ID" value="VDP62801.1"/>
    <property type="molecule type" value="Genomic_DNA"/>
</dbReference>
<reference evidence="1 2" key="2">
    <citation type="submission" date="2018-11" db="EMBL/GenBank/DDBJ databases">
        <authorList>
            <consortium name="Pathogen Informatics"/>
        </authorList>
    </citation>
    <scope>NUCLEOTIDE SEQUENCE [LARGE SCALE GENOMIC DNA]</scope>
    <source>
        <strain evidence="1">Dakar</strain>
        <strain evidence="2">Dakar, Senegal</strain>
    </source>
</reference>
<gene>
    <name evidence="1" type="ORF">SCUD_LOCUS17073</name>
</gene>
<name>A0A183KPU1_9TREM</name>
<keyword evidence="2" id="KW-1185">Reference proteome</keyword>
<organism evidence="3">
    <name type="scientific">Schistosoma curassoni</name>
    <dbReference type="NCBI Taxonomy" id="6186"/>
    <lineage>
        <taxon>Eukaryota</taxon>
        <taxon>Metazoa</taxon>
        <taxon>Spiralia</taxon>
        <taxon>Lophotrochozoa</taxon>
        <taxon>Platyhelminthes</taxon>
        <taxon>Trematoda</taxon>
        <taxon>Digenea</taxon>
        <taxon>Strigeidida</taxon>
        <taxon>Schistosomatoidea</taxon>
        <taxon>Schistosomatidae</taxon>
        <taxon>Schistosoma</taxon>
    </lineage>
</organism>
<protein>
    <submittedName>
        <fullName evidence="1 3">Uncharacterized protein</fullName>
    </submittedName>
</protein>
<evidence type="ECO:0000313" key="3">
    <source>
        <dbReference type="WBParaSite" id="SCUD_0001707601-mRNA-1"/>
    </source>
</evidence>
<dbReference type="AlphaFoldDB" id="A0A183KPU1"/>